<dbReference type="GO" id="GO:0004602">
    <property type="term" value="F:glutathione peroxidase activity"/>
    <property type="evidence" value="ECO:0007669"/>
    <property type="project" value="UniProtKB-ARBA"/>
</dbReference>
<evidence type="ECO:0000259" key="7">
    <source>
        <dbReference type="PROSITE" id="PS50405"/>
    </source>
</evidence>
<dbReference type="InterPro" id="IPR050213">
    <property type="entry name" value="GST_superfamily"/>
</dbReference>
<evidence type="ECO:0000256" key="4">
    <source>
        <dbReference type="ARBA" id="ARBA00038317"/>
    </source>
</evidence>
<dbReference type="InterPro" id="IPR004046">
    <property type="entry name" value="GST_C"/>
</dbReference>
<dbReference type="PROSITE" id="PS50405">
    <property type="entry name" value="GST_CTER"/>
    <property type="match status" value="1"/>
</dbReference>
<dbReference type="GO" id="GO:0006749">
    <property type="term" value="P:glutathione metabolic process"/>
    <property type="evidence" value="ECO:0007669"/>
    <property type="project" value="TreeGrafter"/>
</dbReference>
<dbReference type="GO" id="GO:0004364">
    <property type="term" value="F:glutathione transferase activity"/>
    <property type="evidence" value="ECO:0007669"/>
    <property type="project" value="UniProtKB-EC"/>
</dbReference>
<dbReference type="InterPro" id="IPR040079">
    <property type="entry name" value="Glutathione_S-Trfase"/>
</dbReference>
<dbReference type="SUPFAM" id="SSF47616">
    <property type="entry name" value="GST C-terminal domain-like"/>
    <property type="match status" value="2"/>
</dbReference>
<dbReference type="VEuPathDB" id="VectorBase:CSON005582"/>
<dbReference type="CDD" id="cd03039">
    <property type="entry name" value="GST_N_Sigma_like"/>
    <property type="match status" value="1"/>
</dbReference>
<reference evidence="8" key="1">
    <citation type="submission" date="2018-04" db="EMBL/GenBank/DDBJ databases">
        <authorList>
            <person name="Go L.Y."/>
            <person name="Mitchell J.A."/>
        </authorList>
    </citation>
    <scope>NUCLEOTIDE SEQUENCE</scope>
    <source>
        <tissue evidence="8">Whole organism</tissue>
    </source>
</reference>
<dbReference type="Pfam" id="PF02798">
    <property type="entry name" value="GST_N"/>
    <property type="match status" value="1"/>
</dbReference>
<dbReference type="SFLD" id="SFLDG00363">
    <property type="entry name" value="AMPS_(cytGST):_Alpha-__Mu-__Pi"/>
    <property type="match status" value="1"/>
</dbReference>
<keyword evidence="3" id="KW-0808">Transferase</keyword>
<dbReference type="FunFam" id="3.40.30.10:FF:000035">
    <property type="entry name" value="hematopoietic prostaglandin D synthase"/>
    <property type="match status" value="1"/>
</dbReference>
<dbReference type="PANTHER" id="PTHR11571:SF224">
    <property type="entry name" value="HEMATOPOIETIC PROSTAGLANDIN D SYNTHASE"/>
    <property type="match status" value="1"/>
</dbReference>
<dbReference type="InterPro" id="IPR004045">
    <property type="entry name" value="Glutathione_S-Trfase_N"/>
</dbReference>
<dbReference type="Pfam" id="PF14497">
    <property type="entry name" value="GST_C_3"/>
    <property type="match status" value="2"/>
</dbReference>
<dbReference type="SFLD" id="SFLDS00019">
    <property type="entry name" value="Glutathione_Transferase_(cytos"/>
    <property type="match status" value="1"/>
</dbReference>
<feature type="domain" description="GST N-terminal" evidence="6">
    <location>
        <begin position="2"/>
        <end position="79"/>
    </location>
</feature>
<sequence>MPEYKVWYFNVKALGEPLRFLLSYGGLPFEDIRVTREEWPALKPSMPMGQMPILEVDGKRVHQSLAMCRYLAKQVGLVGADAWEDLQIDTVVDTVNDFRLKIAVVSYEPDDNVKQEKLVTLNNEVIPFYLEKLDDIAKENGGYLALGKLTWADFYFTAILDYLNYLTKTDLIANHENLKAVVNHVLEQESIKSWIEKRPKTESMPMGQMPVLEVDGRRVHQSLAMCRYVAKQIKLAGNDAIEDLQIDSIVDTINDFRLSKWTTWADVYFAGILDYLNYLTKQDLLGDYENLRNVVAGVLGNENVAAYIRKRPITEV</sequence>
<dbReference type="EMBL" id="UFQS01000218">
    <property type="protein sequence ID" value="SSX01506.1"/>
    <property type="molecule type" value="Genomic_DNA"/>
</dbReference>
<dbReference type="EC" id="2.5.1.18" evidence="2"/>
<dbReference type="AlphaFoldDB" id="A0A336K968"/>
<evidence type="ECO:0000256" key="2">
    <source>
        <dbReference type="ARBA" id="ARBA00012452"/>
    </source>
</evidence>
<evidence type="ECO:0000313" key="9">
    <source>
        <dbReference type="EMBL" id="SSX21886.1"/>
    </source>
</evidence>
<comment type="subunit">
    <text evidence="1">Homodimer.</text>
</comment>
<dbReference type="SFLD" id="SFLDG01205">
    <property type="entry name" value="AMPS.1"/>
    <property type="match status" value="1"/>
</dbReference>
<dbReference type="CDD" id="cd03192">
    <property type="entry name" value="GST_C_Sigma_like"/>
    <property type="match status" value="1"/>
</dbReference>
<dbReference type="Gene3D" id="1.20.1050.10">
    <property type="match status" value="2"/>
</dbReference>
<protein>
    <recommendedName>
        <fullName evidence="2">glutathione transferase</fullName>
        <ecNumber evidence="2">2.5.1.18</ecNumber>
    </recommendedName>
</protein>
<feature type="domain" description="GST N-terminal" evidence="6">
    <location>
        <begin position="194"/>
        <end position="237"/>
    </location>
</feature>
<evidence type="ECO:0000259" key="6">
    <source>
        <dbReference type="PROSITE" id="PS50404"/>
    </source>
</evidence>
<feature type="domain" description="GST C-terminal" evidence="7">
    <location>
        <begin position="81"/>
        <end position="203"/>
    </location>
</feature>
<gene>
    <name evidence="8" type="primary">CSON005582</name>
</gene>
<evidence type="ECO:0000256" key="5">
    <source>
        <dbReference type="ARBA" id="ARBA00047960"/>
    </source>
</evidence>
<dbReference type="Gene3D" id="1.20.1050.130">
    <property type="match status" value="1"/>
</dbReference>
<dbReference type="PANTHER" id="PTHR11571">
    <property type="entry name" value="GLUTATHIONE S-TRANSFERASE"/>
    <property type="match status" value="1"/>
</dbReference>
<dbReference type="InterPro" id="IPR010987">
    <property type="entry name" value="Glutathione-S-Trfase_C-like"/>
</dbReference>
<dbReference type="FunFam" id="1.20.1050.10:FF:000030">
    <property type="entry name" value="Glutathione S-transferase S1"/>
    <property type="match status" value="1"/>
</dbReference>
<dbReference type="EMBL" id="UFQT01000218">
    <property type="protein sequence ID" value="SSX21886.1"/>
    <property type="molecule type" value="Genomic_DNA"/>
</dbReference>
<proteinExistence type="inferred from homology"/>
<reference evidence="9" key="2">
    <citation type="submission" date="2018-07" db="EMBL/GenBank/DDBJ databases">
        <authorList>
            <person name="Quirk P.G."/>
            <person name="Krulwich T.A."/>
        </authorList>
    </citation>
    <scope>NUCLEOTIDE SEQUENCE</scope>
</reference>
<name>A0A336K968_CULSO</name>
<evidence type="ECO:0000313" key="8">
    <source>
        <dbReference type="EMBL" id="SSX01506.1"/>
    </source>
</evidence>
<dbReference type="InterPro" id="IPR036249">
    <property type="entry name" value="Thioredoxin-like_sf"/>
</dbReference>
<comment type="similarity">
    <text evidence="4">Belongs to the GST superfamily. Sigma family.</text>
</comment>
<dbReference type="PROSITE" id="PS50404">
    <property type="entry name" value="GST_NTER"/>
    <property type="match status" value="2"/>
</dbReference>
<dbReference type="InterPro" id="IPR036282">
    <property type="entry name" value="Glutathione-S-Trfase_C_sf"/>
</dbReference>
<dbReference type="Gene3D" id="3.40.30.10">
    <property type="entry name" value="Glutaredoxin"/>
    <property type="match status" value="1"/>
</dbReference>
<dbReference type="OMA" id="GIPTTIC"/>
<comment type="catalytic activity">
    <reaction evidence="5">
        <text>RX + glutathione = an S-substituted glutathione + a halide anion + H(+)</text>
        <dbReference type="Rhea" id="RHEA:16437"/>
        <dbReference type="ChEBI" id="CHEBI:15378"/>
        <dbReference type="ChEBI" id="CHEBI:16042"/>
        <dbReference type="ChEBI" id="CHEBI:17792"/>
        <dbReference type="ChEBI" id="CHEBI:57925"/>
        <dbReference type="ChEBI" id="CHEBI:90779"/>
        <dbReference type="EC" id="2.5.1.18"/>
    </reaction>
</comment>
<evidence type="ECO:0000256" key="1">
    <source>
        <dbReference type="ARBA" id="ARBA00011738"/>
    </source>
</evidence>
<evidence type="ECO:0000256" key="3">
    <source>
        <dbReference type="ARBA" id="ARBA00022679"/>
    </source>
</evidence>
<organism evidence="8">
    <name type="scientific">Culicoides sonorensis</name>
    <name type="common">Biting midge</name>
    <dbReference type="NCBI Taxonomy" id="179676"/>
    <lineage>
        <taxon>Eukaryota</taxon>
        <taxon>Metazoa</taxon>
        <taxon>Ecdysozoa</taxon>
        <taxon>Arthropoda</taxon>
        <taxon>Hexapoda</taxon>
        <taxon>Insecta</taxon>
        <taxon>Pterygota</taxon>
        <taxon>Neoptera</taxon>
        <taxon>Endopterygota</taxon>
        <taxon>Diptera</taxon>
        <taxon>Nematocera</taxon>
        <taxon>Chironomoidea</taxon>
        <taxon>Ceratopogonidae</taxon>
        <taxon>Ceratopogoninae</taxon>
        <taxon>Culicoides</taxon>
        <taxon>Monoculicoides</taxon>
    </lineage>
</organism>
<accession>A0A336K968</accession>
<dbReference type="SUPFAM" id="SSF52833">
    <property type="entry name" value="Thioredoxin-like"/>
    <property type="match status" value="2"/>
</dbReference>